<reference evidence="1" key="1">
    <citation type="submission" date="2023-04" db="EMBL/GenBank/DDBJ databases">
        <title>A chromosome-level genome assembly of the parasitoid wasp Eretmocerus hayati.</title>
        <authorList>
            <person name="Zhong Y."/>
            <person name="Liu S."/>
            <person name="Liu Y."/>
        </authorList>
    </citation>
    <scope>NUCLEOTIDE SEQUENCE</scope>
    <source>
        <strain evidence="1">ZJU_SS_LIU_2023</strain>
    </source>
</reference>
<dbReference type="Proteomes" id="UP001239111">
    <property type="component" value="Chromosome 1"/>
</dbReference>
<evidence type="ECO:0000313" key="1">
    <source>
        <dbReference type="EMBL" id="KAJ8686852.1"/>
    </source>
</evidence>
<accession>A0ACC2PTW7</accession>
<comment type="caution">
    <text evidence="1">The sequence shown here is derived from an EMBL/GenBank/DDBJ whole genome shotgun (WGS) entry which is preliminary data.</text>
</comment>
<proteinExistence type="predicted"/>
<dbReference type="EMBL" id="CM056741">
    <property type="protein sequence ID" value="KAJ8686852.1"/>
    <property type="molecule type" value="Genomic_DNA"/>
</dbReference>
<sequence length="135" mass="15853">MDFVLPITDWIDAIVTLSDDEDDEEYVESEPLPDGGGITRSRKAQMQRLPWSQNNKWAYVRDRFYNITTGKFHCPKCNNGYGRRDTMLTHHRYECGVPPRFKCPHCHLVSKKTSNIYQHIRSVHPNQQVSLIKLY</sequence>
<keyword evidence="2" id="KW-1185">Reference proteome</keyword>
<evidence type="ECO:0000313" key="2">
    <source>
        <dbReference type="Proteomes" id="UP001239111"/>
    </source>
</evidence>
<organism evidence="1 2">
    <name type="scientific">Eretmocerus hayati</name>
    <dbReference type="NCBI Taxonomy" id="131215"/>
    <lineage>
        <taxon>Eukaryota</taxon>
        <taxon>Metazoa</taxon>
        <taxon>Ecdysozoa</taxon>
        <taxon>Arthropoda</taxon>
        <taxon>Hexapoda</taxon>
        <taxon>Insecta</taxon>
        <taxon>Pterygota</taxon>
        <taxon>Neoptera</taxon>
        <taxon>Endopterygota</taxon>
        <taxon>Hymenoptera</taxon>
        <taxon>Apocrita</taxon>
        <taxon>Proctotrupomorpha</taxon>
        <taxon>Chalcidoidea</taxon>
        <taxon>Aphelinidae</taxon>
        <taxon>Aphelininae</taxon>
        <taxon>Eretmocerus</taxon>
    </lineage>
</organism>
<name>A0ACC2PTW7_9HYME</name>
<protein>
    <submittedName>
        <fullName evidence="1">Uncharacterized protein</fullName>
    </submittedName>
</protein>
<gene>
    <name evidence="1" type="ORF">QAD02_022646</name>
</gene>